<proteinExistence type="predicted"/>
<dbReference type="Proteomes" id="UP000246702">
    <property type="component" value="Unassembled WGS sequence"/>
</dbReference>
<organism evidence="1 2">
    <name type="scientific">Aspergillus sclerotioniger CBS 115572</name>
    <dbReference type="NCBI Taxonomy" id="1450535"/>
    <lineage>
        <taxon>Eukaryota</taxon>
        <taxon>Fungi</taxon>
        <taxon>Dikarya</taxon>
        <taxon>Ascomycota</taxon>
        <taxon>Pezizomycotina</taxon>
        <taxon>Eurotiomycetes</taxon>
        <taxon>Eurotiomycetidae</taxon>
        <taxon>Eurotiales</taxon>
        <taxon>Aspergillaceae</taxon>
        <taxon>Aspergillus</taxon>
        <taxon>Aspergillus subgen. Circumdati</taxon>
    </lineage>
</organism>
<evidence type="ECO:0000313" key="1">
    <source>
        <dbReference type="EMBL" id="PWY96105.1"/>
    </source>
</evidence>
<comment type="caution">
    <text evidence="1">The sequence shown here is derived from an EMBL/GenBank/DDBJ whole genome shotgun (WGS) entry which is preliminary data.</text>
</comment>
<dbReference type="GeneID" id="37111055"/>
<accession>A0A317XCQ0</accession>
<dbReference type="STRING" id="1450535.A0A317XCQ0"/>
<protein>
    <submittedName>
        <fullName evidence="1">Uncharacterized protein</fullName>
    </submittedName>
</protein>
<gene>
    <name evidence="1" type="ORF">BO94DRAFT_483163</name>
</gene>
<dbReference type="RefSeq" id="XP_025472866.1">
    <property type="nucleotide sequence ID" value="XM_025608912.1"/>
</dbReference>
<keyword evidence="2" id="KW-1185">Reference proteome</keyword>
<evidence type="ECO:0000313" key="2">
    <source>
        <dbReference type="Proteomes" id="UP000246702"/>
    </source>
</evidence>
<name>A0A317XCQ0_9EURO</name>
<dbReference type="OrthoDB" id="2549237at2759"/>
<sequence length="1623" mass="183742">MSVDPAVFTPWFGPQKAAAYFRSLLAEDVSETQVLNTNRYLLECVHREAIAPKIFAVWLFLAHARCPSILRDALWDEASRGVRHAGMNVLKCAMKSEHWREKGWEAVGGAVGLKEVFEKLSIQEVNTLARAIGSYSRTNDPSKTRAIDELLQLLTPKVFEASSSQTRLDGSRQLLRVEDLMPLFNVASDATLIGVFSTDRSYNFIDPLVRHLLHSHMPLLREIAAGRAPVDPSLKKRLLDTHHSAMLISSEPYESKARGKQFGIPAMDFTQDIIDRACGESKNDSGISWYTRVRCIDMTLTIARRLKVPFNEILAFLERVLPTLEHPGQMLYDWKPLILKLIDFWVMATFPEAYLMSVSHVPAARQREKLHPSIPSEAHRGPLEKMLRTAFSTMPKTELTACLNALLPRTVARAKLSLLKIICKHLRGLEIDLDLPVPSKSEEQLLPWKSSLLMSFPGQDASWLFDRAAHLSPTKGLITSIRFEWPVDGGDSSSFLETIVRVHFESTEKGQTDAHDSVTHRLIEDVKLRATKARDPGDRLEWAKLTITIARYSQNVRVLRDVVHWASRFLKDPFVRPRLAKRIYQTDVASVLSCVMAPTLEDLAADVGIADAVINHLMEQALLALQEPWYKAYEDREFSSLLRRVVSSRIDAVKTLCCHGLGSENDVVETLFKGLVPTLLKYESVGMTEGYESLVWGRLSGPLTDINCPQNPRCEILKLMDSLAQQRDRLWAQQRLLRNPQTASFPEGLPRGLPLQYLFPSEEWTIAVMKCQQASSFITARVTNIVFCDASNALQKMDQEDRNSTPLVDSLKFAIRVYVGHRPVKEQGATMLEIWRHYSERIPCSGGHMESIKYYMCSLLRSKSLHRIARIIDSPQLPSLDIFDSMSRGSSSEWNPRPKNTCRLSENLPEDTLLQYRFFATKEEVSIAAFAGVLPRPKGWGAPEKPKTPDIWKTCYIPSTYYWENKEALMASALLFLDSLTLNSERVLSKGFPENADILRYPSVHLDYEFLSSVDNQSRAATAAISVLDGLVRVIPPSLLYKLSLSFLESLRGLESMAPNYALVQRCAFETMALVRRSDKPELAGVLGMKALQLFPEASSWHRMAFPPSLAKVLSRESATGILQEFTAYVFKELRKQKEPRSGKDALVKAEKPGIKITTVKMLGTMLGENKFGVPPSFAIGALKDLFDASNHIDVRVTVCTALLDILQDYDDTDQAYETFISLTPHAAGPSEKSGSGSWLQSEKAKLPRVDPQRPLLDLFTKTSYSKLPVKYRERYVNETLLPLVTESTRQHNLWMRRFLLRLDLTPEERSVTDFGPFAPDLFHTVMDSWSAYLPREFLLKYRSFALCYLDCIKLRNINDRLTAQDRSWRTTNGGDHWREYFKRGWVVTPFRLLMRLFQDRESPKVADGITREAIADEIVAYASIILQNPFSLFAGHVLVSLERFTNLVSQLGVHNSERRADVLPVVQQITAIADGLRTEDWNNDPDRSPPILPTNVQLQTLLLPFPHLHKESPSRYTTFTSSILALVEECAASDEDVLQQAMSHVAKEDARQCALGFGQGYGSSTNPRVQYLRVWLAKGLVLKWKMTQDEDDLTVREMISNWKRSSNESIRSIGWSTYPRAM</sequence>
<dbReference type="EMBL" id="MSFK01000002">
    <property type="protein sequence ID" value="PWY96105.1"/>
    <property type="molecule type" value="Genomic_DNA"/>
</dbReference>
<reference evidence="1 2" key="1">
    <citation type="submission" date="2016-12" db="EMBL/GenBank/DDBJ databases">
        <title>The genomes of Aspergillus section Nigri reveals drivers in fungal speciation.</title>
        <authorList>
            <consortium name="DOE Joint Genome Institute"/>
            <person name="Vesth T.C."/>
            <person name="Nybo J."/>
            <person name="Theobald S."/>
            <person name="Brandl J."/>
            <person name="Frisvad J.C."/>
            <person name="Nielsen K.F."/>
            <person name="Lyhne E.K."/>
            <person name="Kogle M.E."/>
            <person name="Kuo A."/>
            <person name="Riley R."/>
            <person name="Clum A."/>
            <person name="Nolan M."/>
            <person name="Lipzen A."/>
            <person name="Salamov A."/>
            <person name="Henrissat B."/>
            <person name="Wiebenga A."/>
            <person name="De Vries R.P."/>
            <person name="Grigoriev I.V."/>
            <person name="Mortensen U.H."/>
            <person name="Andersen M.R."/>
            <person name="Baker S.E."/>
        </authorList>
    </citation>
    <scope>NUCLEOTIDE SEQUENCE [LARGE SCALE GENOMIC DNA]</scope>
    <source>
        <strain evidence="1 2">CBS 115572</strain>
    </source>
</reference>